<accession>A0ABV8TF30</accession>
<name>A0ABV8TF30_9ACTN</name>
<dbReference type="Pfam" id="PF20611">
    <property type="entry name" value="DUF6801"/>
    <property type="match status" value="1"/>
</dbReference>
<dbReference type="EMBL" id="JBHSDP010000015">
    <property type="protein sequence ID" value="MFC4329248.1"/>
    <property type="molecule type" value="Genomic_DNA"/>
</dbReference>
<evidence type="ECO:0000259" key="2">
    <source>
        <dbReference type="Pfam" id="PF20611"/>
    </source>
</evidence>
<feature type="region of interest" description="Disordered" evidence="1">
    <location>
        <begin position="421"/>
        <end position="441"/>
    </location>
</feature>
<dbReference type="InterPro" id="IPR046542">
    <property type="entry name" value="DUF6801"/>
</dbReference>
<feature type="domain" description="DUF6801" evidence="2">
    <location>
        <begin position="49"/>
        <end position="197"/>
    </location>
</feature>
<feature type="compositionally biased region" description="Polar residues" evidence="1">
    <location>
        <begin position="263"/>
        <end position="272"/>
    </location>
</feature>
<feature type="compositionally biased region" description="Low complexity" evidence="1">
    <location>
        <begin position="210"/>
        <end position="221"/>
    </location>
</feature>
<evidence type="ECO:0000313" key="4">
    <source>
        <dbReference type="Proteomes" id="UP001595824"/>
    </source>
</evidence>
<evidence type="ECO:0000256" key="1">
    <source>
        <dbReference type="SAM" id="MobiDB-lite"/>
    </source>
</evidence>
<organism evidence="3 4">
    <name type="scientific">Streptomyces andamanensis</name>
    <dbReference type="NCBI Taxonomy" id="1565035"/>
    <lineage>
        <taxon>Bacteria</taxon>
        <taxon>Bacillati</taxon>
        <taxon>Actinomycetota</taxon>
        <taxon>Actinomycetes</taxon>
        <taxon>Kitasatosporales</taxon>
        <taxon>Streptomycetaceae</taxon>
        <taxon>Streptomyces</taxon>
    </lineage>
</organism>
<feature type="region of interest" description="Disordered" evidence="1">
    <location>
        <begin position="200"/>
        <end position="284"/>
    </location>
</feature>
<evidence type="ECO:0000313" key="3">
    <source>
        <dbReference type="EMBL" id="MFC4329248.1"/>
    </source>
</evidence>
<protein>
    <submittedName>
        <fullName evidence="3">DUF6801 domain-containing protein</fullName>
    </submittedName>
</protein>
<feature type="compositionally biased region" description="Polar residues" evidence="1">
    <location>
        <begin position="422"/>
        <end position="431"/>
    </location>
</feature>
<keyword evidence="4" id="KW-1185">Reference proteome</keyword>
<reference evidence="4" key="1">
    <citation type="journal article" date="2019" name="Int. J. Syst. Evol. Microbiol.">
        <title>The Global Catalogue of Microorganisms (GCM) 10K type strain sequencing project: providing services to taxonomists for standard genome sequencing and annotation.</title>
        <authorList>
            <consortium name="The Broad Institute Genomics Platform"/>
            <consortium name="The Broad Institute Genome Sequencing Center for Infectious Disease"/>
            <person name="Wu L."/>
            <person name="Ma J."/>
        </authorList>
    </citation>
    <scope>NUCLEOTIDE SEQUENCE [LARGE SCALE GENOMIC DNA]</scope>
    <source>
        <strain evidence="4">PCU 347</strain>
    </source>
</reference>
<proteinExistence type="predicted"/>
<comment type="caution">
    <text evidence="3">The sequence shown here is derived from an EMBL/GenBank/DDBJ whole genome shotgun (WGS) entry which is preliminary data.</text>
</comment>
<gene>
    <name evidence="3" type="ORF">ACFPC0_15805</name>
</gene>
<dbReference type="Proteomes" id="UP001595824">
    <property type="component" value="Unassembled WGS sequence"/>
</dbReference>
<dbReference type="RefSeq" id="WP_381739696.1">
    <property type="nucleotide sequence ID" value="NZ_JBHSDP010000015.1"/>
</dbReference>
<feature type="compositionally biased region" description="Low complexity" evidence="1">
    <location>
        <begin position="228"/>
        <end position="251"/>
    </location>
</feature>
<sequence length="535" mass="54428">MTGPRAAERWTRRVRARGATTAAFVVLAAMVPAVVAAAGTQQVDTALPYVCAFPSGHRQPATVRVTAVFPDRAAPRRTIRPTDVTTTVELPPAAVADLGAPENAEVRAATRLSVGVAQNTASAQATWRGTAQPATVPGSGPLTLTATGDVPSMTAQSAGDLTLTAQGLDIDLAVSPADATATAPPPVTLRCTLGEDAPGKGLLATVPVDGPTADPSGAPSGSPGGPPTGAAGSGVPSAPSSAAGRSAAPDGNPQSDRAPKLTGNLSGATTGGTDAPPCRFDAGHPADEMSLNSYITGYANVRKQKGASLIPVSCALIEQGQPDFQFPEDGGPAVITQHSDGQLYHQGKQQTPPFKATFLTFDFAPATATMVLEETGPLSIDSRGEMDMTTFYTTMDTYIRVPLVLRVTSLTVNGTPLDVGSSCRTRTSLSSADPDPAKHPGDHLVLRGRGEYALGEPATGYILLSGGPLTGETTIPAFTGCGAGGENLDGLLTASVSGPGNYIKQIQGQTCGQANPVEGQCTKDLQPAQIPVPER</sequence>